<evidence type="ECO:0000313" key="1">
    <source>
        <dbReference type="EMBL" id="QHS95649.1"/>
    </source>
</evidence>
<protein>
    <recommendedName>
        <fullName evidence="2">MIF4G domain-containing protein</fullName>
    </recommendedName>
</protein>
<proteinExistence type="predicted"/>
<dbReference type="EMBL" id="MN739254">
    <property type="protein sequence ID" value="QHS95649.1"/>
    <property type="molecule type" value="Genomic_DNA"/>
</dbReference>
<evidence type="ECO:0008006" key="2">
    <source>
        <dbReference type="Google" id="ProtNLM"/>
    </source>
</evidence>
<organism evidence="1">
    <name type="scientific">viral metagenome</name>
    <dbReference type="NCBI Taxonomy" id="1070528"/>
    <lineage>
        <taxon>unclassified sequences</taxon>
        <taxon>metagenomes</taxon>
        <taxon>organismal metagenomes</taxon>
    </lineage>
</organism>
<accession>A0A6C0BVU0</accession>
<sequence>MDKDNYDHTYLVEQTSPSAKAVYKYPMDVIDGFIFNGFDYVLPEMAKNIINRLAEKVGSPDYIKTPIFKKRKDFGQQQPDDGNDWASIRSFNKTVVVDEERSANELVISEMKKQLNKLTNDNYDIIRDKMFEILYNHDVNDSCMREINEVIFAISSGNAFFANVYARFMKDMIVKYESMRDVFEGHLAGVMGRFDNVRWCNPEENYDEFCKINTENGERRALVGFFVQLCIIDMVQADKIVDIFYRLYDVVEKERTTKTSMNKIEEVVTTIFGLVSGSMSFIKKHSKYADIVEKVNTIANINKKTNPGLSNKAIFKMLDLVDIIEAN</sequence>
<name>A0A6C0BVU0_9ZZZZ</name>
<reference evidence="1" key="1">
    <citation type="journal article" date="2020" name="Nature">
        <title>Giant virus diversity and host interactions through global metagenomics.</title>
        <authorList>
            <person name="Schulz F."/>
            <person name="Roux S."/>
            <person name="Paez-Espino D."/>
            <person name="Jungbluth S."/>
            <person name="Walsh D.A."/>
            <person name="Denef V.J."/>
            <person name="McMahon K.D."/>
            <person name="Konstantinidis K.T."/>
            <person name="Eloe-Fadrosh E.A."/>
            <person name="Kyrpides N.C."/>
            <person name="Woyke T."/>
        </authorList>
    </citation>
    <scope>NUCLEOTIDE SEQUENCE</scope>
    <source>
        <strain evidence="1">GVMAG-M-3300018868-6</strain>
    </source>
</reference>
<dbReference type="InterPro" id="IPR016024">
    <property type="entry name" value="ARM-type_fold"/>
</dbReference>
<dbReference type="SUPFAM" id="SSF48371">
    <property type="entry name" value="ARM repeat"/>
    <property type="match status" value="1"/>
</dbReference>
<dbReference type="Gene3D" id="1.25.40.180">
    <property type="match status" value="1"/>
</dbReference>
<dbReference type="AlphaFoldDB" id="A0A6C0BVU0"/>